<keyword evidence="2" id="KW-0446">Lipid-binding</keyword>
<dbReference type="OrthoDB" id="665742at2759"/>
<dbReference type="InterPro" id="IPR033872">
    <property type="entry name" value="nsLTP2"/>
</dbReference>
<proteinExistence type="predicted"/>
<dbReference type="InterPro" id="IPR036312">
    <property type="entry name" value="Bifun_inhib/LTP/seed_sf"/>
</dbReference>
<dbReference type="SUPFAM" id="SSF47699">
    <property type="entry name" value="Bifunctional inhibitor/lipid-transfer protein/seed storage 2S albumin"/>
    <property type="match status" value="1"/>
</dbReference>
<name>A0A834LDG6_RHOSS</name>
<evidence type="ECO:0000313" key="6">
    <source>
        <dbReference type="Proteomes" id="UP000626092"/>
    </source>
</evidence>
<accession>A0A834LDG6</accession>
<dbReference type="PANTHER" id="PTHR33214">
    <property type="entry name" value="BIFUNCTIONAL INHIBITOR/LIPID-TRANSFER PROTEIN/SEED STORAGE 2S ALBUMIN SUPERFAMILY PROTEIN"/>
    <property type="match status" value="1"/>
</dbReference>
<evidence type="ECO:0000256" key="1">
    <source>
        <dbReference type="ARBA" id="ARBA00022448"/>
    </source>
</evidence>
<evidence type="ECO:0000259" key="4">
    <source>
        <dbReference type="SMART" id="SM00499"/>
    </source>
</evidence>
<evidence type="ECO:0000256" key="3">
    <source>
        <dbReference type="SAM" id="SignalP"/>
    </source>
</evidence>
<dbReference type="GO" id="GO:0006869">
    <property type="term" value="P:lipid transport"/>
    <property type="evidence" value="ECO:0007669"/>
    <property type="project" value="InterPro"/>
</dbReference>
<dbReference type="CDD" id="cd01959">
    <property type="entry name" value="nsLTP2"/>
    <property type="match status" value="1"/>
</dbReference>
<feature type="chain" id="PRO_5032402191" description="Bifunctional inhibitor/plant lipid transfer protein/seed storage helical domain-containing protein" evidence="3">
    <location>
        <begin position="25"/>
        <end position="120"/>
    </location>
</feature>
<evidence type="ECO:0000313" key="5">
    <source>
        <dbReference type="EMBL" id="KAF7134796.1"/>
    </source>
</evidence>
<dbReference type="Proteomes" id="UP000626092">
    <property type="component" value="Unassembled WGS sequence"/>
</dbReference>
<keyword evidence="1" id="KW-0813">Transport</keyword>
<dbReference type="Pfam" id="PF00234">
    <property type="entry name" value="Tryp_alpha_amyl"/>
    <property type="match status" value="1"/>
</dbReference>
<dbReference type="AlphaFoldDB" id="A0A834LDG6"/>
<keyword evidence="3" id="KW-0732">Signal</keyword>
<dbReference type="EMBL" id="WJXA01000008">
    <property type="protein sequence ID" value="KAF7134796.1"/>
    <property type="molecule type" value="Genomic_DNA"/>
</dbReference>
<organism evidence="5 6">
    <name type="scientific">Rhododendron simsii</name>
    <name type="common">Sims's rhododendron</name>
    <dbReference type="NCBI Taxonomy" id="118357"/>
    <lineage>
        <taxon>Eukaryota</taxon>
        <taxon>Viridiplantae</taxon>
        <taxon>Streptophyta</taxon>
        <taxon>Embryophyta</taxon>
        <taxon>Tracheophyta</taxon>
        <taxon>Spermatophyta</taxon>
        <taxon>Magnoliopsida</taxon>
        <taxon>eudicotyledons</taxon>
        <taxon>Gunneridae</taxon>
        <taxon>Pentapetalae</taxon>
        <taxon>asterids</taxon>
        <taxon>Ericales</taxon>
        <taxon>Ericaceae</taxon>
        <taxon>Ericoideae</taxon>
        <taxon>Rhodoreae</taxon>
        <taxon>Rhododendron</taxon>
    </lineage>
</organism>
<dbReference type="Gene3D" id="1.10.110.10">
    <property type="entry name" value="Plant lipid-transfer and hydrophobic proteins"/>
    <property type="match status" value="1"/>
</dbReference>
<protein>
    <recommendedName>
        <fullName evidence="4">Bifunctional inhibitor/plant lipid transfer protein/seed storage helical domain-containing protein</fullName>
    </recommendedName>
</protein>
<gene>
    <name evidence="5" type="ORF">RHSIM_Rhsim08G0130800</name>
</gene>
<dbReference type="GO" id="GO:0008289">
    <property type="term" value="F:lipid binding"/>
    <property type="evidence" value="ECO:0007669"/>
    <property type="project" value="UniProtKB-KW"/>
</dbReference>
<feature type="domain" description="Bifunctional inhibitor/plant lipid transfer protein/seed storage helical" evidence="4">
    <location>
        <begin position="55"/>
        <end position="120"/>
    </location>
</feature>
<reference evidence="5" key="1">
    <citation type="submission" date="2019-11" db="EMBL/GenBank/DDBJ databases">
        <authorList>
            <person name="Liu Y."/>
            <person name="Hou J."/>
            <person name="Li T.-Q."/>
            <person name="Guan C.-H."/>
            <person name="Wu X."/>
            <person name="Wu H.-Z."/>
            <person name="Ling F."/>
            <person name="Zhang R."/>
            <person name="Shi X.-G."/>
            <person name="Ren J.-P."/>
            <person name="Chen E.-F."/>
            <person name="Sun J.-M."/>
        </authorList>
    </citation>
    <scope>NUCLEOTIDE SEQUENCE</scope>
    <source>
        <strain evidence="5">Adult_tree_wgs_1</strain>
        <tissue evidence="5">Leaves</tissue>
    </source>
</reference>
<dbReference type="InterPro" id="IPR016140">
    <property type="entry name" value="Bifunc_inhib/LTP/seed_store"/>
</dbReference>
<evidence type="ECO:0000256" key="2">
    <source>
        <dbReference type="ARBA" id="ARBA00023121"/>
    </source>
</evidence>
<comment type="caution">
    <text evidence="5">The sequence shown here is derived from an EMBL/GenBank/DDBJ whole genome shotgun (WGS) entry which is preliminary data.</text>
</comment>
<feature type="signal peptide" evidence="3">
    <location>
        <begin position="1"/>
        <end position="24"/>
    </location>
</feature>
<dbReference type="PANTHER" id="PTHR33214:SF69">
    <property type="entry name" value="BIFUNCTIONAL INHIBITOR_LIPID-TRANSFER PROTEIN_SEED STORAGE 2S ALBUMIN SUPERFAMILY PROTEIN"/>
    <property type="match status" value="1"/>
</dbReference>
<keyword evidence="6" id="KW-1185">Reference proteome</keyword>
<sequence>MNPKPLSPPLSLSLSLSLLSLSWSDKMKTSYNVAVFSLLVLLLGYQAQVTMAVVCNPSELSPCSSVISSSAPPSKLCCSKIQEQKPCLCQYASNPNFKKFLASPNAQKVATTCGVPIPKC</sequence>
<dbReference type="SMART" id="SM00499">
    <property type="entry name" value="AAI"/>
    <property type="match status" value="1"/>
</dbReference>